<evidence type="ECO:0000313" key="8">
    <source>
        <dbReference type="EMBL" id="MST90510.1"/>
    </source>
</evidence>
<accession>A0A0W7TUE8</accession>
<dbReference type="AlphaFoldDB" id="A0A0W7TUE8"/>
<dbReference type="InterPro" id="IPR014710">
    <property type="entry name" value="RmlC-like_jellyroll"/>
</dbReference>
<dbReference type="CDD" id="cd00038">
    <property type="entry name" value="CAP_ED"/>
    <property type="match status" value="1"/>
</dbReference>
<proteinExistence type="predicted"/>
<dbReference type="Proteomes" id="UP000431913">
    <property type="component" value="Unassembled WGS sequence"/>
</dbReference>
<evidence type="ECO:0000313" key="12">
    <source>
        <dbReference type="Proteomes" id="UP000431913"/>
    </source>
</evidence>
<dbReference type="InterPro" id="IPR018490">
    <property type="entry name" value="cNMP-bd_dom_sf"/>
</dbReference>
<evidence type="ECO:0000259" key="5">
    <source>
        <dbReference type="PROSITE" id="PS50042"/>
    </source>
</evidence>
<dbReference type="GO" id="GO:0003677">
    <property type="term" value="F:DNA binding"/>
    <property type="evidence" value="ECO:0007669"/>
    <property type="project" value="UniProtKB-KW"/>
</dbReference>
<evidence type="ECO:0000256" key="2">
    <source>
        <dbReference type="ARBA" id="ARBA00023125"/>
    </source>
</evidence>
<reference evidence="13 14" key="2">
    <citation type="journal article" date="2019" name="Nat. Med.">
        <title>A library of human gut bacterial isolates paired with longitudinal multiomics data enables mechanistic microbiome research.</title>
        <authorList>
            <person name="Poyet M."/>
            <person name="Groussin M."/>
            <person name="Gibbons S.M."/>
            <person name="Avila-Pacheco J."/>
            <person name="Jiang X."/>
            <person name="Kearney S.M."/>
            <person name="Perrotta A.R."/>
            <person name="Berdy B."/>
            <person name="Zhao S."/>
            <person name="Lieberman T.D."/>
            <person name="Swanson P.K."/>
            <person name="Smith M."/>
            <person name="Roesemann S."/>
            <person name="Alexander J.E."/>
            <person name="Rich S.A."/>
            <person name="Livny J."/>
            <person name="Vlamakis H."/>
            <person name="Clish C."/>
            <person name="Bullock K."/>
            <person name="Deik A."/>
            <person name="Scott J."/>
            <person name="Pierce K.A."/>
            <person name="Xavier R.J."/>
            <person name="Alm E.J."/>
        </authorList>
    </citation>
    <scope>NUCLEOTIDE SEQUENCE [LARGE SCALE GENOMIC DNA]</scope>
    <source>
        <strain evidence="9 14">BIOML-A4</strain>
        <strain evidence="10 13">BIOML-A7</strain>
    </source>
</reference>
<dbReference type="PROSITE" id="PS50042">
    <property type="entry name" value="CNMP_BINDING_3"/>
    <property type="match status" value="1"/>
</dbReference>
<keyword evidence="1" id="KW-0805">Transcription regulation</keyword>
<evidence type="ECO:0000313" key="7">
    <source>
        <dbReference type="EMBL" id="KUE77365.1"/>
    </source>
</evidence>
<dbReference type="Proteomes" id="UP000053433">
    <property type="component" value="Unassembled WGS sequence"/>
</dbReference>
<dbReference type="GeneID" id="42858472"/>
<evidence type="ECO:0000256" key="1">
    <source>
        <dbReference type="ARBA" id="ARBA00023015"/>
    </source>
</evidence>
<dbReference type="Gene3D" id="2.60.120.10">
    <property type="entry name" value="Jelly Rolls"/>
    <property type="match status" value="1"/>
</dbReference>
<feature type="domain" description="HTH crp-type" evidence="6">
    <location>
        <begin position="154"/>
        <end position="222"/>
    </location>
</feature>
<feature type="region of interest" description="Disordered" evidence="4">
    <location>
        <begin position="222"/>
        <end position="241"/>
    </location>
</feature>
<dbReference type="SMART" id="SM00419">
    <property type="entry name" value="HTH_CRP"/>
    <property type="match status" value="1"/>
</dbReference>
<dbReference type="GO" id="GO:0005829">
    <property type="term" value="C:cytosol"/>
    <property type="evidence" value="ECO:0007669"/>
    <property type="project" value="TreeGrafter"/>
</dbReference>
<dbReference type="Pfam" id="PF13545">
    <property type="entry name" value="HTH_Crp_2"/>
    <property type="match status" value="1"/>
</dbReference>
<gene>
    <name evidence="7" type="ORF">ASJ35_03600</name>
    <name evidence="8" type="ORF">FYJ76_00935</name>
    <name evidence="10" type="ORF">GMD52_00310</name>
    <name evidence="9" type="ORF">GMD59_17870</name>
</gene>
<dbReference type="PANTHER" id="PTHR24567:SF58">
    <property type="entry name" value="CYCLIC AMP-BINDING REGULATORY PROTEIN"/>
    <property type="match status" value="1"/>
</dbReference>
<dbReference type="SMART" id="SM00100">
    <property type="entry name" value="cNMP"/>
    <property type="match status" value="1"/>
</dbReference>
<dbReference type="InterPro" id="IPR012318">
    <property type="entry name" value="HTH_CRP"/>
</dbReference>
<dbReference type="Proteomes" id="UP000449193">
    <property type="component" value="Unassembled WGS sequence"/>
</dbReference>
<dbReference type="EMBL" id="LMUA01000003">
    <property type="protein sequence ID" value="KUE77365.1"/>
    <property type="molecule type" value="Genomic_DNA"/>
</dbReference>
<evidence type="ECO:0000256" key="3">
    <source>
        <dbReference type="ARBA" id="ARBA00023163"/>
    </source>
</evidence>
<keyword evidence="3" id="KW-0804">Transcription</keyword>
<dbReference type="EMBL" id="WMZR01000001">
    <property type="protein sequence ID" value="MTS49983.1"/>
    <property type="molecule type" value="Genomic_DNA"/>
</dbReference>
<evidence type="ECO:0000313" key="14">
    <source>
        <dbReference type="Proteomes" id="UP000472755"/>
    </source>
</evidence>
<dbReference type="PANTHER" id="PTHR24567">
    <property type="entry name" value="CRP FAMILY TRANSCRIPTIONAL REGULATORY PROTEIN"/>
    <property type="match status" value="1"/>
</dbReference>
<feature type="domain" description="Cyclic nucleotide-binding" evidence="5">
    <location>
        <begin position="13"/>
        <end position="117"/>
    </location>
</feature>
<reference evidence="7 11" key="1">
    <citation type="submission" date="2015-10" db="EMBL/GenBank/DDBJ databases">
        <title>A novel member of the family Ruminococcaceae isolated from human faeces.</title>
        <authorList>
            <person name="Shkoporov A.N."/>
            <person name="Chaplin A.V."/>
            <person name="Motuzova O.V."/>
            <person name="Kafarskaia L.I."/>
            <person name="Efimov B.A."/>
        </authorList>
    </citation>
    <scope>NUCLEOTIDE SEQUENCE [LARGE SCALE GENOMIC DNA]</scope>
    <source>
        <strain evidence="7 11">668</strain>
    </source>
</reference>
<dbReference type="InterPro" id="IPR036390">
    <property type="entry name" value="WH_DNA-bd_sf"/>
</dbReference>
<dbReference type="GO" id="GO:0003700">
    <property type="term" value="F:DNA-binding transcription factor activity"/>
    <property type="evidence" value="ECO:0007669"/>
    <property type="project" value="TreeGrafter"/>
</dbReference>
<dbReference type="EMBL" id="WMZU01000051">
    <property type="protein sequence ID" value="MTS29130.1"/>
    <property type="molecule type" value="Genomic_DNA"/>
</dbReference>
<dbReference type="SUPFAM" id="SSF46785">
    <property type="entry name" value="Winged helix' DNA-binding domain"/>
    <property type="match status" value="1"/>
</dbReference>
<name>A0A0W7TUE8_9FIRM</name>
<dbReference type="PROSITE" id="PS51063">
    <property type="entry name" value="HTH_CRP_2"/>
    <property type="match status" value="1"/>
</dbReference>
<protein>
    <submittedName>
        <fullName evidence="8">Crp/Fnr family transcriptional regulator</fullName>
    </submittedName>
    <submittedName>
        <fullName evidence="9">Cyclic nucleotide-binding domain-containing protein</fullName>
    </submittedName>
</protein>
<comment type="caution">
    <text evidence="7">The sequence shown here is derived from an EMBL/GenBank/DDBJ whole genome shotgun (WGS) entry which is preliminary data.</text>
</comment>
<evidence type="ECO:0000313" key="9">
    <source>
        <dbReference type="EMBL" id="MTS29130.1"/>
    </source>
</evidence>
<dbReference type="SUPFAM" id="SSF51206">
    <property type="entry name" value="cAMP-binding domain-like"/>
    <property type="match status" value="1"/>
</dbReference>
<evidence type="ECO:0000313" key="13">
    <source>
        <dbReference type="Proteomes" id="UP000449193"/>
    </source>
</evidence>
<dbReference type="Pfam" id="PF00027">
    <property type="entry name" value="cNMP_binding"/>
    <property type="match status" value="1"/>
</dbReference>
<evidence type="ECO:0000313" key="11">
    <source>
        <dbReference type="Proteomes" id="UP000053433"/>
    </source>
</evidence>
<dbReference type="InterPro" id="IPR050397">
    <property type="entry name" value="Env_Response_Regulators"/>
</dbReference>
<dbReference type="Proteomes" id="UP000472755">
    <property type="component" value="Unassembled WGS sequence"/>
</dbReference>
<sequence length="241" mass="26171">MEENLTILRRCSLFAGLSDTQTAALLQSLHPVRRSFSKGEVLLLAGYETQELGVVLCGQIEAEKQTADGVTLTLTRMGPGGIFADILAGSRGAKSPVTVTAATDVTVLLIPYKSLLRPGVPLDAAHAAVLQNLVAAMADKYFALDRRVELLMLHSLREKVLHYLRTEALPAPGGAVRTPYTRAGLAAYLGCERSALCRELSRMRRDGILQIDGRVFRLLPGVPPRQNGRPVRADREENDGM</sequence>
<dbReference type="RefSeq" id="WP_058722791.1">
    <property type="nucleotide sequence ID" value="NZ_CAOJUJ010000017.1"/>
</dbReference>
<evidence type="ECO:0000256" key="4">
    <source>
        <dbReference type="SAM" id="MobiDB-lite"/>
    </source>
</evidence>
<keyword evidence="2" id="KW-0238">DNA-binding</keyword>
<dbReference type="InterPro" id="IPR000595">
    <property type="entry name" value="cNMP-bd_dom"/>
</dbReference>
<organism evidence="7 11">
    <name type="scientific">Ruthenibacterium lactatiformans</name>
    <dbReference type="NCBI Taxonomy" id="1550024"/>
    <lineage>
        <taxon>Bacteria</taxon>
        <taxon>Bacillati</taxon>
        <taxon>Bacillota</taxon>
        <taxon>Clostridia</taxon>
        <taxon>Eubacteriales</taxon>
        <taxon>Oscillospiraceae</taxon>
        <taxon>Ruthenibacterium</taxon>
    </lineage>
</organism>
<evidence type="ECO:0000313" key="10">
    <source>
        <dbReference type="EMBL" id="MTS49983.1"/>
    </source>
</evidence>
<evidence type="ECO:0000259" key="6">
    <source>
        <dbReference type="PROSITE" id="PS51063"/>
    </source>
</evidence>
<dbReference type="EMBL" id="VUNJ01000001">
    <property type="protein sequence ID" value="MST90510.1"/>
    <property type="molecule type" value="Genomic_DNA"/>
</dbReference>
<reference evidence="8 12" key="3">
    <citation type="submission" date="2019-08" db="EMBL/GenBank/DDBJ databases">
        <title>In-depth cultivation of the pig gut microbiome towards novel bacterial diversity and tailored functional studies.</title>
        <authorList>
            <person name="Wylensek D."/>
            <person name="Hitch T.C.A."/>
            <person name="Clavel T."/>
        </authorList>
    </citation>
    <scope>NUCLEOTIDE SEQUENCE [LARGE SCALE GENOMIC DNA]</scope>
    <source>
        <strain evidence="8 12">WCA3-601-WT-6J</strain>
    </source>
</reference>